<comment type="caution">
    <text evidence="1">The sequence shown here is derived from an EMBL/GenBank/DDBJ whole genome shotgun (WGS) entry which is preliminary data.</text>
</comment>
<accession>A0A1Y2HVA1</accession>
<sequence length="179" mass="19867">MQPLVAEYAMAGPIEKQQARMRVGGTVHIIENAVFVTLTPGAVFGMMQYSYKTTGSPPVKQQPVYVLSELAASLPGIDGQAIPMFTKTSFSCRGVYTCKLIDPSIRDFRHPGFVTSPDFDAPPFAAARERAQLAQITRVNRATIEFYNKHIVQFKCPCSADAKPVLRHNVRIIFCHCLF</sequence>
<keyword evidence="2" id="KW-1185">Reference proteome</keyword>
<evidence type="ECO:0000313" key="1">
    <source>
        <dbReference type="EMBL" id="ORZ38530.1"/>
    </source>
</evidence>
<evidence type="ECO:0000313" key="2">
    <source>
        <dbReference type="Proteomes" id="UP000193411"/>
    </source>
</evidence>
<protein>
    <submittedName>
        <fullName evidence="1">Uncharacterized protein</fullName>
    </submittedName>
</protein>
<proteinExistence type="predicted"/>
<dbReference type="Proteomes" id="UP000193411">
    <property type="component" value="Unassembled WGS sequence"/>
</dbReference>
<dbReference type="AlphaFoldDB" id="A0A1Y2HVA1"/>
<organism evidence="1 2">
    <name type="scientific">Catenaria anguillulae PL171</name>
    <dbReference type="NCBI Taxonomy" id="765915"/>
    <lineage>
        <taxon>Eukaryota</taxon>
        <taxon>Fungi</taxon>
        <taxon>Fungi incertae sedis</taxon>
        <taxon>Blastocladiomycota</taxon>
        <taxon>Blastocladiomycetes</taxon>
        <taxon>Blastocladiales</taxon>
        <taxon>Catenariaceae</taxon>
        <taxon>Catenaria</taxon>
    </lineage>
</organism>
<name>A0A1Y2HVA1_9FUNG</name>
<dbReference type="EMBL" id="MCFL01000008">
    <property type="protein sequence ID" value="ORZ38530.1"/>
    <property type="molecule type" value="Genomic_DNA"/>
</dbReference>
<reference evidence="1 2" key="1">
    <citation type="submission" date="2016-07" db="EMBL/GenBank/DDBJ databases">
        <title>Pervasive Adenine N6-methylation of Active Genes in Fungi.</title>
        <authorList>
            <consortium name="DOE Joint Genome Institute"/>
            <person name="Mondo S.J."/>
            <person name="Dannebaum R.O."/>
            <person name="Kuo R.C."/>
            <person name="Labutti K."/>
            <person name="Haridas S."/>
            <person name="Kuo A."/>
            <person name="Salamov A."/>
            <person name="Ahrendt S.R."/>
            <person name="Lipzen A."/>
            <person name="Sullivan W."/>
            <person name="Andreopoulos W.B."/>
            <person name="Clum A."/>
            <person name="Lindquist E."/>
            <person name="Daum C."/>
            <person name="Ramamoorthy G.K."/>
            <person name="Gryganskyi A."/>
            <person name="Culley D."/>
            <person name="Magnuson J.K."/>
            <person name="James T.Y."/>
            <person name="O'Malley M.A."/>
            <person name="Stajich J.E."/>
            <person name="Spatafora J.W."/>
            <person name="Visel A."/>
            <person name="Grigoriev I.V."/>
        </authorList>
    </citation>
    <scope>NUCLEOTIDE SEQUENCE [LARGE SCALE GENOMIC DNA]</scope>
    <source>
        <strain evidence="1 2">PL171</strain>
    </source>
</reference>
<gene>
    <name evidence="1" type="ORF">BCR44DRAFT_1294890</name>
</gene>